<gene>
    <name evidence="1" type="ORF">DI565_19570</name>
</gene>
<sequence>MPIANGDASAAPVIIWTLQRSGGTNFANRLARLTSSKKFHHEPFNKQRTFGHVTRAWLEAAASPSRDHQLRDAMDETLATGVNVKHCVEMMPIEISRALAEASVRKGYRHLVLYRRSIVDRLMSLYFARQTGIWGPGSASEADKETLERPLPDVPVADLVKHEEMCVRHLRAIEEHLRALRLPYFALSFEQIYDAEHPAAATAVLAGALASIGVKLSEEEFAKWSQSVRESGEQGTKARYLAAPGYETLAARVRDVTPYAPMGD</sequence>
<name>A0A2W5K4E9_ANCNO</name>
<dbReference type="InterPro" id="IPR027417">
    <property type="entry name" value="P-loop_NTPase"/>
</dbReference>
<accession>A0A2W5K4E9</accession>
<protein>
    <recommendedName>
        <fullName evidence="3">Sulphotransferase Stf0 domain-containing protein</fullName>
    </recommendedName>
</protein>
<organism evidence="1 2">
    <name type="scientific">Ancylobacter novellus</name>
    <name type="common">Thiobacillus novellus</name>
    <dbReference type="NCBI Taxonomy" id="921"/>
    <lineage>
        <taxon>Bacteria</taxon>
        <taxon>Pseudomonadati</taxon>
        <taxon>Pseudomonadota</taxon>
        <taxon>Alphaproteobacteria</taxon>
        <taxon>Hyphomicrobiales</taxon>
        <taxon>Xanthobacteraceae</taxon>
        <taxon>Ancylobacter</taxon>
    </lineage>
</organism>
<dbReference type="Gene3D" id="3.40.50.300">
    <property type="entry name" value="P-loop containing nucleotide triphosphate hydrolases"/>
    <property type="match status" value="1"/>
</dbReference>
<evidence type="ECO:0000313" key="1">
    <source>
        <dbReference type="EMBL" id="PZQ10779.1"/>
    </source>
</evidence>
<proteinExistence type="predicted"/>
<evidence type="ECO:0008006" key="3">
    <source>
        <dbReference type="Google" id="ProtNLM"/>
    </source>
</evidence>
<reference evidence="1 2" key="1">
    <citation type="submission" date="2017-08" db="EMBL/GenBank/DDBJ databases">
        <title>Infants hospitalized years apart are colonized by the same room-sourced microbial strains.</title>
        <authorList>
            <person name="Brooks B."/>
            <person name="Olm M.R."/>
            <person name="Firek B.A."/>
            <person name="Baker R."/>
            <person name="Thomas B.C."/>
            <person name="Morowitz M.J."/>
            <person name="Banfield J.F."/>
        </authorList>
    </citation>
    <scope>NUCLEOTIDE SEQUENCE [LARGE SCALE GENOMIC DNA]</scope>
    <source>
        <strain evidence="1">S2_005_003_R2_43</strain>
    </source>
</reference>
<dbReference type="AlphaFoldDB" id="A0A2W5K4E9"/>
<dbReference type="EMBL" id="QFPN01000014">
    <property type="protein sequence ID" value="PZQ10779.1"/>
    <property type="molecule type" value="Genomic_DNA"/>
</dbReference>
<comment type="caution">
    <text evidence="1">The sequence shown here is derived from an EMBL/GenBank/DDBJ whole genome shotgun (WGS) entry which is preliminary data.</text>
</comment>
<dbReference type="SUPFAM" id="SSF52540">
    <property type="entry name" value="P-loop containing nucleoside triphosphate hydrolases"/>
    <property type="match status" value="1"/>
</dbReference>
<evidence type="ECO:0000313" key="2">
    <source>
        <dbReference type="Proteomes" id="UP000249577"/>
    </source>
</evidence>
<dbReference type="Proteomes" id="UP000249577">
    <property type="component" value="Unassembled WGS sequence"/>
</dbReference>